<evidence type="ECO:0000313" key="2">
    <source>
        <dbReference type="EMBL" id="AKJ27236.1"/>
    </source>
</evidence>
<dbReference type="STRING" id="413882.AAW51_0545"/>
<dbReference type="PANTHER" id="PTHR37844">
    <property type="entry name" value="SER/THR PROTEIN PHOSPHATASE SUPERFAMILY (AFU_ORTHOLOGUE AFUA_1G14840)"/>
    <property type="match status" value="1"/>
</dbReference>
<protein>
    <recommendedName>
        <fullName evidence="1">Calcineurin-like phosphoesterase domain-containing protein</fullName>
    </recommendedName>
</protein>
<dbReference type="OrthoDB" id="356681at2"/>
<dbReference type="EMBL" id="CP011371">
    <property type="protein sequence ID" value="AKJ27236.1"/>
    <property type="molecule type" value="Genomic_DNA"/>
</dbReference>
<dbReference type="AlphaFoldDB" id="A0A0G3BIM1"/>
<dbReference type="Gene3D" id="3.60.21.10">
    <property type="match status" value="1"/>
</dbReference>
<sequence>MEVAVTRILIYSDLHLEFGAFTPPSELDYDVVVLAGDIHTPGLSGVLWAGRDSVFGGRPVVYVPGNHEFYGRERRRQLEHMRAVAHGTNVHVMDRDDLVIAGVRFLGVTLWTDFRLYEHLGVSGSQAAEVARTGMNDFRLIREREDGDVEREGRCFQPEVALREHRIGRAWLQARLHDSDRRFAALPTVVVTHHAPSPRSVPQAYRDQPLTAAFASDLPQEFFERARLWVHGHLHHCSDYRIGTTRVICNPRGYYDPTRKTTDNPGFDPRLVVSVTA</sequence>
<accession>A0A0G3BIM1</accession>
<dbReference type="GO" id="GO:0016787">
    <property type="term" value="F:hydrolase activity"/>
    <property type="evidence" value="ECO:0007669"/>
    <property type="project" value="InterPro"/>
</dbReference>
<dbReference type="PATRIC" id="fig|413882.6.peg.580"/>
<feature type="domain" description="Calcineurin-like phosphoesterase" evidence="1">
    <location>
        <begin position="7"/>
        <end position="236"/>
    </location>
</feature>
<evidence type="ECO:0000313" key="3">
    <source>
        <dbReference type="Proteomes" id="UP000035352"/>
    </source>
</evidence>
<gene>
    <name evidence="2" type="ORF">AAW51_0545</name>
</gene>
<dbReference type="InterPro" id="IPR029052">
    <property type="entry name" value="Metallo-depent_PP-like"/>
</dbReference>
<proteinExistence type="predicted"/>
<dbReference type="PANTHER" id="PTHR37844:SF2">
    <property type="entry name" value="SER_THR PROTEIN PHOSPHATASE SUPERFAMILY (AFU_ORTHOLOGUE AFUA_1G14840)"/>
    <property type="match status" value="1"/>
</dbReference>
<dbReference type="SUPFAM" id="SSF56300">
    <property type="entry name" value="Metallo-dependent phosphatases"/>
    <property type="match status" value="1"/>
</dbReference>
<name>A0A0G3BIM1_9BURK</name>
<evidence type="ECO:0000259" key="1">
    <source>
        <dbReference type="Pfam" id="PF00149"/>
    </source>
</evidence>
<organism evidence="2 3">
    <name type="scientific">Caldimonas brevitalea</name>
    <dbReference type="NCBI Taxonomy" id="413882"/>
    <lineage>
        <taxon>Bacteria</taxon>
        <taxon>Pseudomonadati</taxon>
        <taxon>Pseudomonadota</taxon>
        <taxon>Betaproteobacteria</taxon>
        <taxon>Burkholderiales</taxon>
        <taxon>Sphaerotilaceae</taxon>
        <taxon>Caldimonas</taxon>
    </lineage>
</organism>
<dbReference type="InterPro" id="IPR004843">
    <property type="entry name" value="Calcineurin-like_PHP"/>
</dbReference>
<dbReference type="KEGG" id="pbh:AAW51_0545"/>
<keyword evidence="3" id="KW-1185">Reference proteome</keyword>
<dbReference type="Proteomes" id="UP000035352">
    <property type="component" value="Chromosome"/>
</dbReference>
<reference evidence="2 3" key="1">
    <citation type="submission" date="2015-05" db="EMBL/GenBank/DDBJ databases">
        <authorList>
            <person name="Tang B."/>
            <person name="Yu Y."/>
        </authorList>
    </citation>
    <scope>NUCLEOTIDE SEQUENCE [LARGE SCALE GENOMIC DNA]</scope>
    <source>
        <strain evidence="2 3">DSM 7029</strain>
    </source>
</reference>
<dbReference type="Pfam" id="PF00149">
    <property type="entry name" value="Metallophos"/>
    <property type="match status" value="1"/>
</dbReference>